<evidence type="ECO:0000256" key="2">
    <source>
        <dbReference type="ARBA" id="ARBA00008014"/>
    </source>
</evidence>
<dbReference type="EC" id="4.2.3.5" evidence="4 12"/>
<evidence type="ECO:0000256" key="4">
    <source>
        <dbReference type="ARBA" id="ARBA00013036"/>
    </source>
</evidence>
<dbReference type="PROSITE" id="PS00788">
    <property type="entry name" value="CHORISMATE_SYNTHASE_2"/>
    <property type="match status" value="1"/>
</dbReference>
<protein>
    <recommendedName>
        <fullName evidence="4 12">Chorismate synthase</fullName>
        <shortName evidence="12">CS</shortName>
        <ecNumber evidence="4 12">4.2.3.5</ecNumber>
    </recommendedName>
    <alternativeName>
        <fullName evidence="12">5-enolpyruvylshikimate-3-phosphate phospholyase</fullName>
    </alternativeName>
</protein>
<accession>A0A450WEE3</accession>
<gene>
    <name evidence="12" type="primary">aroC</name>
    <name evidence="14" type="ORF">BECKLFY1418C_GA0070996_10157</name>
</gene>
<evidence type="ECO:0000256" key="11">
    <source>
        <dbReference type="ARBA" id="ARBA00023239"/>
    </source>
</evidence>
<reference evidence="14" key="1">
    <citation type="submission" date="2019-02" db="EMBL/GenBank/DDBJ databases">
        <authorList>
            <person name="Gruber-Vodicka R. H."/>
            <person name="Seah K. B. B."/>
        </authorList>
    </citation>
    <scope>NUCLEOTIDE SEQUENCE</scope>
    <source>
        <strain evidence="14">BECK_BY7</strain>
    </source>
</reference>
<dbReference type="NCBIfam" id="TIGR00033">
    <property type="entry name" value="aroC"/>
    <property type="match status" value="1"/>
</dbReference>
<keyword evidence="11 12" id="KW-0456">Lyase</keyword>
<feature type="binding site" evidence="12">
    <location>
        <begin position="204"/>
        <end position="206"/>
    </location>
    <ligand>
        <name>FMN</name>
        <dbReference type="ChEBI" id="CHEBI:58210"/>
    </ligand>
</feature>
<evidence type="ECO:0000256" key="5">
    <source>
        <dbReference type="ARBA" id="ARBA00022605"/>
    </source>
</evidence>
<comment type="similarity">
    <text evidence="2 12 13">Belongs to the chorismate synthase family.</text>
</comment>
<feature type="binding site" evidence="12">
    <location>
        <position position="133"/>
    </location>
    <ligand>
        <name>NADP(+)</name>
        <dbReference type="ChEBI" id="CHEBI:58349"/>
    </ligand>
</feature>
<comment type="function">
    <text evidence="12">Catalyzes the anti-1,4-elimination of the C-3 phosphate and the C-6 proR hydrogen from 5-enolpyruvylshikimate-3-phosphate (EPSP) to yield chorismate, which is the branch point compound that serves as the starting substrate for the three terminal pathways of aromatic amino acid biosynthesis. This reaction introduces a second double bond into the aromatic ring system.</text>
</comment>
<evidence type="ECO:0000313" key="14">
    <source>
        <dbReference type="EMBL" id="VFK15385.1"/>
    </source>
</evidence>
<evidence type="ECO:0000256" key="10">
    <source>
        <dbReference type="ARBA" id="ARBA00023141"/>
    </source>
</evidence>
<sequence>MAGGKIPGFFAQKSAKTQVVALFISRPASQTSQAFTKRRFFFTTKPRFTASKRSFAVHSLCQRIGRIHVPRRHSRCDAIMSGNTIGKLFTMTSFGESHGPAIGCIVDGCPPNLELCEADIQPDLDRRRPGKTRHTTQRREADRVSILSGVFMGRTTGTPIGLSIDNTDSRSKDYDTIKEMFRPGHADYTYYRKYGYRDHRGGGRSSARETATRVAAGAIAKKYLRERHGIRVRGFLAQLGPLCPEEFHWDDVERNPFFSPDANLVPKLAAYMDALRKEGNSIGARITVTATGVPAGLGEPVFDRLDADIAHALMGINAVKGVEIGAGFSVVEQKGTEHRDEMTREGFLTNHAGGILGGISSGQDIVASIALKPTSSLRLPGRSIDIHGKEIDVVTPGRHDPCVGIRATPIAEAMLAIVLMDHVLRHRGQNQDVDDPGNH</sequence>
<dbReference type="AlphaFoldDB" id="A0A450WEE3"/>
<dbReference type="PROSITE" id="PS00789">
    <property type="entry name" value="CHORISMATE_SYNTHASE_3"/>
    <property type="match status" value="1"/>
</dbReference>
<dbReference type="EMBL" id="CAADFN010000015">
    <property type="protein sequence ID" value="VFK15385.1"/>
    <property type="molecule type" value="Genomic_DNA"/>
</dbReference>
<name>A0A450WEE3_9GAMM</name>
<keyword evidence="10 12" id="KW-0057">Aromatic amino acid biosynthesis</keyword>
<evidence type="ECO:0000256" key="9">
    <source>
        <dbReference type="ARBA" id="ARBA00022857"/>
    </source>
</evidence>
<keyword evidence="8 12" id="KW-0274">FAD</keyword>
<feature type="binding site" evidence="12">
    <location>
        <begin position="372"/>
        <end position="376"/>
    </location>
    <ligand>
        <name>FMN</name>
        <dbReference type="ChEBI" id="CHEBI:58210"/>
    </ligand>
</feature>
<dbReference type="GO" id="GO:0005829">
    <property type="term" value="C:cytosol"/>
    <property type="evidence" value="ECO:0007669"/>
    <property type="project" value="TreeGrafter"/>
</dbReference>
<dbReference type="NCBIfam" id="NF003793">
    <property type="entry name" value="PRK05382.1"/>
    <property type="match status" value="1"/>
</dbReference>
<dbReference type="GO" id="GO:0009073">
    <property type="term" value="P:aromatic amino acid family biosynthetic process"/>
    <property type="evidence" value="ECO:0007669"/>
    <property type="project" value="UniProtKB-KW"/>
</dbReference>
<dbReference type="SUPFAM" id="SSF103263">
    <property type="entry name" value="Chorismate synthase, AroC"/>
    <property type="match status" value="1"/>
</dbReference>
<comment type="pathway">
    <text evidence="1 12 13">Metabolic intermediate biosynthesis; chorismate biosynthesis; chorismate from D-erythrose 4-phosphate and phosphoenolpyruvate: step 7/7.</text>
</comment>
<keyword evidence="9 12" id="KW-0521">NADP</keyword>
<evidence type="ECO:0000256" key="13">
    <source>
        <dbReference type="RuleBase" id="RU000605"/>
    </source>
</evidence>
<dbReference type="Pfam" id="PF01264">
    <property type="entry name" value="Chorismate_synt"/>
    <property type="match status" value="1"/>
</dbReference>
<feature type="binding site" evidence="12">
    <location>
        <position position="398"/>
    </location>
    <ligand>
        <name>FMN</name>
        <dbReference type="ChEBI" id="CHEBI:58210"/>
    </ligand>
</feature>
<dbReference type="InterPro" id="IPR035904">
    <property type="entry name" value="Chorismate_synth_AroC_sf"/>
</dbReference>
<evidence type="ECO:0000256" key="12">
    <source>
        <dbReference type="HAMAP-Rule" id="MF_00300"/>
    </source>
</evidence>
<dbReference type="CDD" id="cd07304">
    <property type="entry name" value="Chorismate_synthase"/>
    <property type="match status" value="1"/>
</dbReference>
<dbReference type="InterPro" id="IPR000453">
    <property type="entry name" value="Chorismate_synth"/>
</dbReference>
<evidence type="ECO:0000256" key="8">
    <source>
        <dbReference type="ARBA" id="ARBA00022827"/>
    </source>
</evidence>
<dbReference type="PANTHER" id="PTHR21085">
    <property type="entry name" value="CHORISMATE SYNTHASE"/>
    <property type="match status" value="1"/>
</dbReference>
<dbReference type="PROSITE" id="PS00787">
    <property type="entry name" value="CHORISMATE_SYNTHASE_1"/>
    <property type="match status" value="1"/>
</dbReference>
<dbReference type="GO" id="GO:0008652">
    <property type="term" value="P:amino acid biosynthetic process"/>
    <property type="evidence" value="ECO:0007669"/>
    <property type="project" value="UniProtKB-KW"/>
</dbReference>
<keyword evidence="6 12" id="KW-0285">Flavoprotein</keyword>
<dbReference type="Gene3D" id="3.60.150.10">
    <property type="entry name" value="Chorismate synthase AroC"/>
    <property type="match status" value="1"/>
</dbReference>
<dbReference type="GO" id="GO:0010181">
    <property type="term" value="F:FMN binding"/>
    <property type="evidence" value="ECO:0007669"/>
    <property type="project" value="TreeGrafter"/>
</dbReference>
<dbReference type="UniPathway" id="UPA00053">
    <property type="reaction ID" value="UER00090"/>
</dbReference>
<evidence type="ECO:0000256" key="7">
    <source>
        <dbReference type="ARBA" id="ARBA00022643"/>
    </source>
</evidence>
<dbReference type="InterPro" id="IPR020541">
    <property type="entry name" value="Chorismate_synthase_CS"/>
</dbReference>
<dbReference type="HAMAP" id="MF_00300">
    <property type="entry name" value="Chorismate_synth"/>
    <property type="match status" value="1"/>
</dbReference>
<evidence type="ECO:0000256" key="1">
    <source>
        <dbReference type="ARBA" id="ARBA00005044"/>
    </source>
</evidence>
<keyword evidence="7 12" id="KW-0288">FMN</keyword>
<comment type="catalytic activity">
    <reaction evidence="12 13">
        <text>5-O-(1-carboxyvinyl)-3-phosphoshikimate = chorismate + phosphate</text>
        <dbReference type="Rhea" id="RHEA:21020"/>
        <dbReference type="ChEBI" id="CHEBI:29748"/>
        <dbReference type="ChEBI" id="CHEBI:43474"/>
        <dbReference type="ChEBI" id="CHEBI:57701"/>
        <dbReference type="EC" id="4.2.3.5"/>
    </reaction>
</comment>
<dbReference type="PANTHER" id="PTHR21085:SF0">
    <property type="entry name" value="CHORISMATE SYNTHASE"/>
    <property type="match status" value="1"/>
</dbReference>
<evidence type="ECO:0000256" key="6">
    <source>
        <dbReference type="ARBA" id="ARBA00022630"/>
    </source>
</evidence>
<dbReference type="GO" id="GO:0009423">
    <property type="term" value="P:chorismate biosynthetic process"/>
    <property type="evidence" value="ECO:0007669"/>
    <property type="project" value="UniProtKB-UniRule"/>
</dbReference>
<evidence type="ECO:0000256" key="3">
    <source>
        <dbReference type="ARBA" id="ARBA00011881"/>
    </source>
</evidence>
<feature type="binding site" evidence="12">
    <location>
        <begin position="317"/>
        <end position="318"/>
    </location>
    <ligand>
        <name>FMN</name>
        <dbReference type="ChEBI" id="CHEBI:58210"/>
    </ligand>
</feature>
<keyword evidence="5 12" id="KW-0028">Amino-acid biosynthesis</keyword>
<dbReference type="FunFam" id="3.60.150.10:FF:000001">
    <property type="entry name" value="Chorismate synthase"/>
    <property type="match status" value="1"/>
</dbReference>
<feature type="binding site" evidence="12">
    <location>
        <position position="357"/>
    </location>
    <ligand>
        <name>FMN</name>
        <dbReference type="ChEBI" id="CHEBI:58210"/>
    </ligand>
</feature>
<proteinExistence type="inferred from homology"/>
<comment type="cofactor">
    <cofactor evidence="12 13">
        <name>FMNH2</name>
        <dbReference type="ChEBI" id="CHEBI:57618"/>
    </cofactor>
    <text evidence="12 13">Reduced FMN (FMNH(2)).</text>
</comment>
<organism evidence="14">
    <name type="scientific">Candidatus Kentrum sp. LFY</name>
    <dbReference type="NCBI Taxonomy" id="2126342"/>
    <lineage>
        <taxon>Bacteria</taxon>
        <taxon>Pseudomonadati</taxon>
        <taxon>Pseudomonadota</taxon>
        <taxon>Gammaproteobacteria</taxon>
        <taxon>Candidatus Kentrum</taxon>
    </lineage>
</organism>
<comment type="subunit">
    <text evidence="3 12">Homotetramer.</text>
</comment>
<feature type="binding site" evidence="12">
    <location>
        <position position="127"/>
    </location>
    <ligand>
        <name>NADP(+)</name>
        <dbReference type="ChEBI" id="CHEBI:58349"/>
    </ligand>
</feature>
<dbReference type="GO" id="GO:0004107">
    <property type="term" value="F:chorismate synthase activity"/>
    <property type="evidence" value="ECO:0007669"/>
    <property type="project" value="UniProtKB-UniRule"/>
</dbReference>